<organism evidence="2 3">
    <name type="scientific">Claviceps africana</name>
    <dbReference type="NCBI Taxonomy" id="83212"/>
    <lineage>
        <taxon>Eukaryota</taxon>
        <taxon>Fungi</taxon>
        <taxon>Dikarya</taxon>
        <taxon>Ascomycota</taxon>
        <taxon>Pezizomycotina</taxon>
        <taxon>Sordariomycetes</taxon>
        <taxon>Hypocreomycetidae</taxon>
        <taxon>Hypocreales</taxon>
        <taxon>Clavicipitaceae</taxon>
        <taxon>Claviceps</taxon>
    </lineage>
</organism>
<protein>
    <submittedName>
        <fullName evidence="2">Uncharacterized protein</fullName>
    </submittedName>
</protein>
<keyword evidence="3" id="KW-1185">Reference proteome</keyword>
<comment type="caution">
    <text evidence="2">The sequence shown here is derived from an EMBL/GenBank/DDBJ whole genome shotgun (WGS) entry which is preliminary data.</text>
</comment>
<evidence type="ECO:0000256" key="1">
    <source>
        <dbReference type="SAM" id="MobiDB-lite"/>
    </source>
</evidence>
<dbReference type="Proteomes" id="UP000811619">
    <property type="component" value="Unassembled WGS sequence"/>
</dbReference>
<name>A0A8K0J5H5_9HYPO</name>
<gene>
    <name evidence="2" type="ORF">E4U42_004923</name>
</gene>
<proteinExistence type="predicted"/>
<evidence type="ECO:0000313" key="3">
    <source>
        <dbReference type="Proteomes" id="UP000811619"/>
    </source>
</evidence>
<dbReference type="AlphaFoldDB" id="A0A8K0J5H5"/>
<feature type="compositionally biased region" description="Low complexity" evidence="1">
    <location>
        <begin position="32"/>
        <end position="50"/>
    </location>
</feature>
<accession>A0A8K0J5H5</accession>
<sequence>MARAGDETSGSALLLDNLKRIKREDSSRGVQSARDAADSLSSRGLRPSRPSCRHHDVFSEPTRRKIVSQDDKTRLPMDATLAPPPAVSTTGHFGSRNAR</sequence>
<reference evidence="2" key="1">
    <citation type="journal article" date="2020" name="bioRxiv">
        <title>Whole genome comparisons of ergot fungi reveals the divergence and evolution of species within the genus Claviceps are the result of varying mechanisms driving genome evolution and host range expansion.</title>
        <authorList>
            <person name="Wyka S.A."/>
            <person name="Mondo S.J."/>
            <person name="Liu M."/>
            <person name="Dettman J."/>
            <person name="Nalam V."/>
            <person name="Broders K.D."/>
        </authorList>
    </citation>
    <scope>NUCLEOTIDE SEQUENCE</scope>
    <source>
        <strain evidence="2">CCC 489</strain>
    </source>
</reference>
<dbReference type="EMBL" id="SRPY01000446">
    <property type="protein sequence ID" value="KAG5923537.1"/>
    <property type="molecule type" value="Genomic_DNA"/>
</dbReference>
<evidence type="ECO:0000313" key="2">
    <source>
        <dbReference type="EMBL" id="KAG5923537.1"/>
    </source>
</evidence>
<feature type="compositionally biased region" description="Basic and acidic residues" evidence="1">
    <location>
        <begin position="53"/>
        <end position="75"/>
    </location>
</feature>
<feature type="region of interest" description="Disordered" evidence="1">
    <location>
        <begin position="20"/>
        <end position="99"/>
    </location>
</feature>